<protein>
    <submittedName>
        <fullName evidence="1">Uncharacterized protein</fullName>
    </submittedName>
</protein>
<evidence type="ECO:0000313" key="2">
    <source>
        <dbReference type="Proteomes" id="UP001177021"/>
    </source>
</evidence>
<name>A0ACB0IYP8_TRIPR</name>
<accession>A0ACB0IYP8</accession>
<reference evidence="1" key="1">
    <citation type="submission" date="2023-10" db="EMBL/GenBank/DDBJ databases">
        <authorList>
            <person name="Rodriguez Cubillos JULIANA M."/>
            <person name="De Vega J."/>
        </authorList>
    </citation>
    <scope>NUCLEOTIDE SEQUENCE</scope>
</reference>
<sequence>MLSSIGGGWLFVLSNMWDWIGQIWFYVVIQITINNIEYLRVILLEASTIKELVRRYSVMTVVVVYRTNGLVGLVIHVFVVLIFVDLNGFGFTFNKT</sequence>
<dbReference type="Proteomes" id="UP001177021">
    <property type="component" value="Unassembled WGS sequence"/>
</dbReference>
<dbReference type="EMBL" id="CASHSV030000013">
    <property type="protein sequence ID" value="CAJ2637360.1"/>
    <property type="molecule type" value="Genomic_DNA"/>
</dbReference>
<keyword evidence="2" id="KW-1185">Reference proteome</keyword>
<gene>
    <name evidence="1" type="ORF">MILVUS5_LOCUS7725</name>
</gene>
<organism evidence="1 2">
    <name type="scientific">Trifolium pratense</name>
    <name type="common">Red clover</name>
    <dbReference type="NCBI Taxonomy" id="57577"/>
    <lineage>
        <taxon>Eukaryota</taxon>
        <taxon>Viridiplantae</taxon>
        <taxon>Streptophyta</taxon>
        <taxon>Embryophyta</taxon>
        <taxon>Tracheophyta</taxon>
        <taxon>Spermatophyta</taxon>
        <taxon>Magnoliopsida</taxon>
        <taxon>eudicotyledons</taxon>
        <taxon>Gunneridae</taxon>
        <taxon>Pentapetalae</taxon>
        <taxon>rosids</taxon>
        <taxon>fabids</taxon>
        <taxon>Fabales</taxon>
        <taxon>Fabaceae</taxon>
        <taxon>Papilionoideae</taxon>
        <taxon>50 kb inversion clade</taxon>
        <taxon>NPAAA clade</taxon>
        <taxon>Hologalegina</taxon>
        <taxon>IRL clade</taxon>
        <taxon>Trifolieae</taxon>
        <taxon>Trifolium</taxon>
    </lineage>
</organism>
<comment type="caution">
    <text evidence="1">The sequence shown here is derived from an EMBL/GenBank/DDBJ whole genome shotgun (WGS) entry which is preliminary data.</text>
</comment>
<proteinExistence type="predicted"/>
<evidence type="ECO:0000313" key="1">
    <source>
        <dbReference type="EMBL" id="CAJ2637360.1"/>
    </source>
</evidence>